<sequence>MHHYSYIIFEEKKQRSQQFLVSLQFFQYHKIYSKTVFKSLFFLPLQQ</sequence>
<dbReference type="Proteomes" id="UP000683925">
    <property type="component" value="Unassembled WGS sequence"/>
</dbReference>
<name>A0A8S1UDP6_PAROT</name>
<evidence type="ECO:0000313" key="1">
    <source>
        <dbReference type="EMBL" id="CAD8161812.1"/>
    </source>
</evidence>
<gene>
    <name evidence="1" type="ORF">POCTA_138.1.T0400236</name>
</gene>
<keyword evidence="2" id="KW-1185">Reference proteome</keyword>
<proteinExistence type="predicted"/>
<accession>A0A8S1UDP6</accession>
<evidence type="ECO:0000313" key="2">
    <source>
        <dbReference type="Proteomes" id="UP000683925"/>
    </source>
</evidence>
<organism evidence="1 2">
    <name type="scientific">Paramecium octaurelia</name>
    <dbReference type="NCBI Taxonomy" id="43137"/>
    <lineage>
        <taxon>Eukaryota</taxon>
        <taxon>Sar</taxon>
        <taxon>Alveolata</taxon>
        <taxon>Ciliophora</taxon>
        <taxon>Intramacronucleata</taxon>
        <taxon>Oligohymenophorea</taxon>
        <taxon>Peniculida</taxon>
        <taxon>Parameciidae</taxon>
        <taxon>Paramecium</taxon>
    </lineage>
</organism>
<reference evidence="1" key="1">
    <citation type="submission" date="2021-01" db="EMBL/GenBank/DDBJ databases">
        <authorList>
            <consortium name="Genoscope - CEA"/>
            <person name="William W."/>
        </authorList>
    </citation>
    <scope>NUCLEOTIDE SEQUENCE</scope>
</reference>
<dbReference type="AlphaFoldDB" id="A0A8S1UDP6"/>
<comment type="caution">
    <text evidence="1">The sequence shown here is derived from an EMBL/GenBank/DDBJ whole genome shotgun (WGS) entry which is preliminary data.</text>
</comment>
<dbReference type="EMBL" id="CAJJDP010000040">
    <property type="protein sequence ID" value="CAD8161812.1"/>
    <property type="molecule type" value="Genomic_DNA"/>
</dbReference>
<protein>
    <submittedName>
        <fullName evidence="1">Uncharacterized protein</fullName>
    </submittedName>
</protein>